<dbReference type="GeneID" id="34613774"/>
<gene>
    <name evidence="2" type="ORF">ASPZODRAFT_1892747</name>
</gene>
<dbReference type="AlphaFoldDB" id="A0A1L9SIY9"/>
<feature type="region of interest" description="Disordered" evidence="1">
    <location>
        <begin position="30"/>
        <end position="80"/>
    </location>
</feature>
<dbReference type="VEuPathDB" id="FungiDB:ASPZODRAFT_1892747"/>
<proteinExistence type="predicted"/>
<dbReference type="Proteomes" id="UP000184188">
    <property type="component" value="Unassembled WGS sequence"/>
</dbReference>
<sequence>MAVKWWQREGKEGSLSLSLSLSQSLRLSAKRRVTDGREAQDTRRKRVRRYPGLGKRREGTTAETEERESESKKGQREGKPTLPVLLLRCFARAKGSASGPLLAQAKKSSPRDAWYGAWQRVGAIGRAVEQQTTGAGSMGALQGASGVWGLALVPFIAENVRLWVPWVRSKKGS</sequence>
<organism evidence="2 3">
    <name type="scientific">Penicilliopsis zonata CBS 506.65</name>
    <dbReference type="NCBI Taxonomy" id="1073090"/>
    <lineage>
        <taxon>Eukaryota</taxon>
        <taxon>Fungi</taxon>
        <taxon>Dikarya</taxon>
        <taxon>Ascomycota</taxon>
        <taxon>Pezizomycotina</taxon>
        <taxon>Eurotiomycetes</taxon>
        <taxon>Eurotiomycetidae</taxon>
        <taxon>Eurotiales</taxon>
        <taxon>Aspergillaceae</taxon>
        <taxon>Penicilliopsis</taxon>
    </lineage>
</organism>
<feature type="compositionally biased region" description="Basic and acidic residues" evidence="1">
    <location>
        <begin position="32"/>
        <end position="42"/>
    </location>
</feature>
<evidence type="ECO:0000313" key="3">
    <source>
        <dbReference type="Proteomes" id="UP000184188"/>
    </source>
</evidence>
<feature type="compositionally biased region" description="Basic and acidic residues" evidence="1">
    <location>
        <begin position="69"/>
        <end position="79"/>
    </location>
</feature>
<name>A0A1L9SIY9_9EURO</name>
<dbReference type="EMBL" id="KV878341">
    <property type="protein sequence ID" value="OJJ47086.1"/>
    <property type="molecule type" value="Genomic_DNA"/>
</dbReference>
<accession>A0A1L9SIY9</accession>
<keyword evidence="3" id="KW-1185">Reference proteome</keyword>
<dbReference type="RefSeq" id="XP_022581596.1">
    <property type="nucleotide sequence ID" value="XM_022727310.1"/>
</dbReference>
<protein>
    <submittedName>
        <fullName evidence="2">Uncharacterized protein</fullName>
    </submittedName>
</protein>
<evidence type="ECO:0000313" key="2">
    <source>
        <dbReference type="EMBL" id="OJJ47086.1"/>
    </source>
</evidence>
<evidence type="ECO:0000256" key="1">
    <source>
        <dbReference type="SAM" id="MobiDB-lite"/>
    </source>
</evidence>
<reference evidence="3" key="1">
    <citation type="journal article" date="2017" name="Genome Biol.">
        <title>Comparative genomics reveals high biological diversity and specific adaptations in the industrially and medically important fungal genus Aspergillus.</title>
        <authorList>
            <person name="de Vries R.P."/>
            <person name="Riley R."/>
            <person name="Wiebenga A."/>
            <person name="Aguilar-Osorio G."/>
            <person name="Amillis S."/>
            <person name="Uchima C.A."/>
            <person name="Anderluh G."/>
            <person name="Asadollahi M."/>
            <person name="Askin M."/>
            <person name="Barry K."/>
            <person name="Battaglia E."/>
            <person name="Bayram O."/>
            <person name="Benocci T."/>
            <person name="Braus-Stromeyer S.A."/>
            <person name="Caldana C."/>
            <person name="Canovas D."/>
            <person name="Cerqueira G.C."/>
            <person name="Chen F."/>
            <person name="Chen W."/>
            <person name="Choi C."/>
            <person name="Clum A."/>
            <person name="Dos Santos R.A."/>
            <person name="Damasio A.R."/>
            <person name="Diallinas G."/>
            <person name="Emri T."/>
            <person name="Fekete E."/>
            <person name="Flipphi M."/>
            <person name="Freyberg S."/>
            <person name="Gallo A."/>
            <person name="Gournas C."/>
            <person name="Habgood R."/>
            <person name="Hainaut M."/>
            <person name="Harispe M.L."/>
            <person name="Henrissat B."/>
            <person name="Hilden K.S."/>
            <person name="Hope R."/>
            <person name="Hossain A."/>
            <person name="Karabika E."/>
            <person name="Karaffa L."/>
            <person name="Karanyi Z."/>
            <person name="Krasevec N."/>
            <person name="Kuo A."/>
            <person name="Kusch H."/>
            <person name="LaButti K."/>
            <person name="Lagendijk E.L."/>
            <person name="Lapidus A."/>
            <person name="Levasseur A."/>
            <person name="Lindquist E."/>
            <person name="Lipzen A."/>
            <person name="Logrieco A.F."/>
            <person name="MacCabe A."/>
            <person name="Maekelae M.R."/>
            <person name="Malavazi I."/>
            <person name="Melin P."/>
            <person name="Meyer V."/>
            <person name="Mielnichuk N."/>
            <person name="Miskei M."/>
            <person name="Molnar A.P."/>
            <person name="Mule G."/>
            <person name="Ngan C.Y."/>
            <person name="Orejas M."/>
            <person name="Orosz E."/>
            <person name="Ouedraogo J.P."/>
            <person name="Overkamp K.M."/>
            <person name="Park H.-S."/>
            <person name="Perrone G."/>
            <person name="Piumi F."/>
            <person name="Punt P.J."/>
            <person name="Ram A.F."/>
            <person name="Ramon A."/>
            <person name="Rauscher S."/>
            <person name="Record E."/>
            <person name="Riano-Pachon D.M."/>
            <person name="Robert V."/>
            <person name="Roehrig J."/>
            <person name="Ruller R."/>
            <person name="Salamov A."/>
            <person name="Salih N.S."/>
            <person name="Samson R.A."/>
            <person name="Sandor E."/>
            <person name="Sanguinetti M."/>
            <person name="Schuetze T."/>
            <person name="Sepcic K."/>
            <person name="Shelest E."/>
            <person name="Sherlock G."/>
            <person name="Sophianopoulou V."/>
            <person name="Squina F.M."/>
            <person name="Sun H."/>
            <person name="Susca A."/>
            <person name="Todd R.B."/>
            <person name="Tsang A."/>
            <person name="Unkles S.E."/>
            <person name="van de Wiele N."/>
            <person name="van Rossen-Uffink D."/>
            <person name="Oliveira J.V."/>
            <person name="Vesth T.C."/>
            <person name="Visser J."/>
            <person name="Yu J.-H."/>
            <person name="Zhou M."/>
            <person name="Andersen M.R."/>
            <person name="Archer D.B."/>
            <person name="Baker S.E."/>
            <person name="Benoit I."/>
            <person name="Brakhage A.A."/>
            <person name="Braus G.H."/>
            <person name="Fischer R."/>
            <person name="Frisvad J.C."/>
            <person name="Goldman G.H."/>
            <person name="Houbraken J."/>
            <person name="Oakley B."/>
            <person name="Pocsi I."/>
            <person name="Scazzocchio C."/>
            <person name="Seiboth B."/>
            <person name="vanKuyk P.A."/>
            <person name="Wortman J."/>
            <person name="Dyer P.S."/>
            <person name="Grigoriev I.V."/>
        </authorList>
    </citation>
    <scope>NUCLEOTIDE SEQUENCE [LARGE SCALE GENOMIC DNA]</scope>
    <source>
        <strain evidence="3">CBS 506.65</strain>
    </source>
</reference>